<keyword evidence="1" id="KW-0344">Guanine-nucleotide releasing factor</keyword>
<feature type="domain" description="RCC1-like" evidence="5">
    <location>
        <begin position="101"/>
        <end position="523"/>
    </location>
</feature>
<comment type="caution">
    <text evidence="6">The sequence shown here is derived from an EMBL/GenBank/DDBJ whole genome shotgun (WGS) entry which is preliminary data.</text>
</comment>
<feature type="repeat" description="RCC1" evidence="3">
    <location>
        <begin position="157"/>
        <end position="235"/>
    </location>
</feature>
<evidence type="ECO:0000256" key="3">
    <source>
        <dbReference type="PROSITE-ProRule" id="PRU00235"/>
    </source>
</evidence>
<protein>
    <recommendedName>
        <fullName evidence="5">RCC1-like domain-containing protein</fullName>
    </recommendedName>
</protein>
<dbReference type="Gene3D" id="2.130.10.30">
    <property type="entry name" value="Regulator of chromosome condensation 1/beta-lactamase-inhibitor protein II"/>
    <property type="match status" value="1"/>
</dbReference>
<feature type="repeat" description="RCC1" evidence="3">
    <location>
        <begin position="292"/>
        <end position="349"/>
    </location>
</feature>
<feature type="region of interest" description="Disordered" evidence="4">
    <location>
        <begin position="19"/>
        <end position="84"/>
    </location>
</feature>
<dbReference type="PROSITE" id="PS00625">
    <property type="entry name" value="RCC1_1"/>
    <property type="match status" value="1"/>
</dbReference>
<dbReference type="InterPro" id="IPR000408">
    <property type="entry name" value="Reg_chr_condens"/>
</dbReference>
<gene>
    <name evidence="6" type="ORF">ABVK25_003282</name>
</gene>
<dbReference type="Pfam" id="PF25390">
    <property type="entry name" value="WD40_RLD"/>
    <property type="match status" value="1"/>
</dbReference>
<name>A0ABR4BEK8_9LECA</name>
<feature type="repeat" description="RCC1" evidence="3">
    <location>
        <begin position="409"/>
        <end position="473"/>
    </location>
</feature>
<sequence length="539" mass="57744">MSRFLSLANRFSTRIRKPSLKARKKAEAMVRPTTISTGKKSRAATKAPVKTPIKVPAKAARKRKSDEDEGPPPTKKARITKQPAAARPKIIINRAPTQRLDVFVFGEGSSSELGLGTAKNAIDVKRPRLNPLLSSRDVGIVQIATGGMHVAALTHDNKILTWGVNDNGALGRDTEWEGGLKDVDDNDSDDSDNSDSGLNPKEANPIQVPASNFPEGTVFTKLSAGDSHTLALTDEGLVYGWGCFRKTDGIFGFLPCEDAPTEQKSPVLLPNLKNITDISSGANHAMAIDDKGLVFAWGCGEQNQLGYHIVQRTSTNKKNTLNPSPLRTRLKTYKAIYTGNDHSFAIDTKDRVWGWGVNSFGGTGIADGAGDDNAAVYTPQIVKTLSLQNDSIIHIDGGQHHSIAVTANGKALVWGRVDGQQVGLDMSTVPDSSTIQDDKGIKRIVIKPTALPNIGNAIWASAGTDHTIVINDQGHAFSWGLSATYQTGQGTTIDIKYPTHIDNTAVRGKMLDWSGCGGQYSIMAAPAAVEAMVNGFHHG</sequence>
<evidence type="ECO:0000313" key="6">
    <source>
        <dbReference type="EMBL" id="KAL2056259.1"/>
    </source>
</evidence>
<dbReference type="PRINTS" id="PR00633">
    <property type="entry name" value="RCCNDNSATION"/>
</dbReference>
<evidence type="ECO:0000256" key="4">
    <source>
        <dbReference type="SAM" id="MobiDB-lite"/>
    </source>
</evidence>
<dbReference type="InterPro" id="IPR051553">
    <property type="entry name" value="Ran_GTPase-activating"/>
</dbReference>
<dbReference type="PROSITE" id="PS50012">
    <property type="entry name" value="RCC1_3"/>
    <property type="match status" value="7"/>
</dbReference>
<evidence type="ECO:0000256" key="2">
    <source>
        <dbReference type="ARBA" id="ARBA00022737"/>
    </source>
</evidence>
<evidence type="ECO:0000313" key="7">
    <source>
        <dbReference type="Proteomes" id="UP001590951"/>
    </source>
</evidence>
<proteinExistence type="predicted"/>
<dbReference type="SUPFAM" id="SSF50985">
    <property type="entry name" value="RCC1/BLIP-II"/>
    <property type="match status" value="1"/>
</dbReference>
<dbReference type="PROSITE" id="PS00626">
    <property type="entry name" value="RCC1_2"/>
    <property type="match status" value="3"/>
</dbReference>
<dbReference type="InterPro" id="IPR009091">
    <property type="entry name" value="RCC1/BLIP-II"/>
</dbReference>
<feature type="compositionally biased region" description="Basic and acidic residues" evidence="4">
    <location>
        <begin position="173"/>
        <end position="183"/>
    </location>
</feature>
<dbReference type="InterPro" id="IPR058923">
    <property type="entry name" value="RCC1-like_dom"/>
</dbReference>
<feature type="repeat" description="RCC1" evidence="3">
    <location>
        <begin position="100"/>
        <end position="156"/>
    </location>
</feature>
<dbReference type="Proteomes" id="UP001590951">
    <property type="component" value="Unassembled WGS sequence"/>
</dbReference>
<evidence type="ECO:0000259" key="5">
    <source>
        <dbReference type="Pfam" id="PF25390"/>
    </source>
</evidence>
<accession>A0ABR4BEK8</accession>
<keyword evidence="2" id="KW-0677">Repeat</keyword>
<reference evidence="6 7" key="1">
    <citation type="submission" date="2024-09" db="EMBL/GenBank/DDBJ databases">
        <title>Rethinking Asexuality: The Enigmatic Case of Functional Sexual Genes in Lepraria (Stereocaulaceae).</title>
        <authorList>
            <person name="Doellman M."/>
            <person name="Sun Y."/>
            <person name="Barcenas-Pena A."/>
            <person name="Lumbsch H.T."/>
            <person name="Grewe F."/>
        </authorList>
    </citation>
    <scope>NUCLEOTIDE SEQUENCE [LARGE SCALE GENOMIC DNA]</scope>
    <source>
        <strain evidence="6 7">Grewe 0041</strain>
    </source>
</reference>
<feature type="repeat" description="RCC1" evidence="3">
    <location>
        <begin position="474"/>
        <end position="527"/>
    </location>
</feature>
<dbReference type="PANTHER" id="PTHR45982">
    <property type="entry name" value="REGULATOR OF CHROMOSOME CONDENSATION"/>
    <property type="match status" value="1"/>
</dbReference>
<feature type="repeat" description="RCC1" evidence="3">
    <location>
        <begin position="350"/>
        <end position="408"/>
    </location>
</feature>
<evidence type="ECO:0000256" key="1">
    <source>
        <dbReference type="ARBA" id="ARBA00022658"/>
    </source>
</evidence>
<organism evidence="6 7">
    <name type="scientific">Lepraria finkii</name>
    <dbReference type="NCBI Taxonomy" id="1340010"/>
    <lineage>
        <taxon>Eukaryota</taxon>
        <taxon>Fungi</taxon>
        <taxon>Dikarya</taxon>
        <taxon>Ascomycota</taxon>
        <taxon>Pezizomycotina</taxon>
        <taxon>Lecanoromycetes</taxon>
        <taxon>OSLEUM clade</taxon>
        <taxon>Lecanoromycetidae</taxon>
        <taxon>Lecanorales</taxon>
        <taxon>Lecanorineae</taxon>
        <taxon>Stereocaulaceae</taxon>
        <taxon>Lepraria</taxon>
    </lineage>
</organism>
<keyword evidence="7" id="KW-1185">Reference proteome</keyword>
<feature type="repeat" description="RCC1" evidence="3">
    <location>
        <begin position="236"/>
        <end position="291"/>
    </location>
</feature>
<dbReference type="PANTHER" id="PTHR45982:SF1">
    <property type="entry name" value="REGULATOR OF CHROMOSOME CONDENSATION"/>
    <property type="match status" value="1"/>
</dbReference>
<dbReference type="EMBL" id="JBHFEH010000008">
    <property type="protein sequence ID" value="KAL2056259.1"/>
    <property type="molecule type" value="Genomic_DNA"/>
</dbReference>
<feature type="compositionally biased region" description="Acidic residues" evidence="4">
    <location>
        <begin position="184"/>
        <end position="193"/>
    </location>
</feature>
<feature type="region of interest" description="Disordered" evidence="4">
    <location>
        <begin position="173"/>
        <end position="211"/>
    </location>
</feature>